<name>A0AB33JZC5_9ACTN</name>
<proteinExistence type="predicted"/>
<protein>
    <submittedName>
        <fullName evidence="1">Uncharacterized protein</fullName>
    </submittedName>
</protein>
<accession>A0AB33JZC5</accession>
<organism evidence="1">
    <name type="scientific">Kitasatospora sp. CMC57</name>
    <dbReference type="NCBI Taxonomy" id="3231513"/>
    <lineage>
        <taxon>Bacteria</taxon>
        <taxon>Bacillati</taxon>
        <taxon>Actinomycetota</taxon>
        <taxon>Actinomycetes</taxon>
        <taxon>Kitasatosporales</taxon>
        <taxon>Streptomycetaceae</taxon>
        <taxon>Kitasatospora</taxon>
    </lineage>
</organism>
<dbReference type="AlphaFoldDB" id="A0AB33JZC5"/>
<dbReference type="EMBL" id="AP035881">
    <property type="protein sequence ID" value="BFP45033.1"/>
    <property type="molecule type" value="Genomic_DNA"/>
</dbReference>
<sequence length="89" mass="9530">MLARARLMVVRIAAVRAVELTREVRRHAVMDVFSASVTDGHLPVVAGPRVGFGVAAALRTVNRSPAEFVNTRAPDWCSHPRGAGASPGW</sequence>
<gene>
    <name evidence="1" type="ORF">KCMC57_14010</name>
</gene>
<evidence type="ECO:0000313" key="1">
    <source>
        <dbReference type="EMBL" id="BFP45033.1"/>
    </source>
</evidence>
<reference evidence="1" key="1">
    <citation type="submission" date="2024-07" db="EMBL/GenBank/DDBJ databases">
        <title>Complete genome sequences of cellulolytic bacteria, Kitasatospora sp. CMC57 and Streptomyces sp. CMC78, isolated from Japanese agricultural soil.</title>
        <authorList>
            <person name="Hashimoto T."/>
            <person name="Ito M."/>
            <person name="Iwamoto M."/>
            <person name="Fukahori D."/>
            <person name="Shoda T."/>
            <person name="Sakoda M."/>
            <person name="Morohoshi T."/>
            <person name="Mitsuboshi M."/>
            <person name="Nishizawa T."/>
        </authorList>
    </citation>
    <scope>NUCLEOTIDE SEQUENCE</scope>
    <source>
        <strain evidence="1">CMC57</strain>
    </source>
</reference>